<dbReference type="SUPFAM" id="SSF56037">
    <property type="entry name" value="PheT/TilS domain"/>
    <property type="match status" value="1"/>
</dbReference>
<evidence type="ECO:0000256" key="7">
    <source>
        <dbReference type="ARBA" id="ARBA00048539"/>
    </source>
</evidence>
<dbReference type="SUPFAM" id="SSF82829">
    <property type="entry name" value="MesJ substrate recognition domain-like"/>
    <property type="match status" value="1"/>
</dbReference>
<dbReference type="AlphaFoldDB" id="A0A173W9N8"/>
<protein>
    <recommendedName>
        <fullName evidence="8">tRNA(Ile)-lysidine synthase</fullName>
        <ecNumber evidence="8">6.3.4.19</ecNumber>
    </recommendedName>
    <alternativeName>
        <fullName evidence="8">tRNA(Ile)-2-lysyl-cytidine synthase</fullName>
    </alternativeName>
    <alternativeName>
        <fullName evidence="8">tRNA(Ile)-lysidine synthetase</fullName>
    </alternativeName>
</protein>
<accession>A0A173W9N8</accession>
<dbReference type="InterPro" id="IPR012796">
    <property type="entry name" value="Lysidine-tRNA-synth_C"/>
</dbReference>
<dbReference type="Gene3D" id="1.20.59.20">
    <property type="match status" value="1"/>
</dbReference>
<comment type="function">
    <text evidence="8">Ligates lysine onto the cytidine present at position 34 of the AUA codon-specific tRNA(Ile) that contains the anticodon CAU, in an ATP-dependent manner. Cytidine is converted to lysidine, thus changing the amino acid specificity of the tRNA from methionine to isoleucine.</text>
</comment>
<keyword evidence="11" id="KW-1185">Reference proteome</keyword>
<evidence type="ECO:0000256" key="2">
    <source>
        <dbReference type="ARBA" id="ARBA00022490"/>
    </source>
</evidence>
<dbReference type="eggNOG" id="COG0037">
    <property type="taxonomic scope" value="Bacteria"/>
</dbReference>
<dbReference type="Pfam" id="PF01171">
    <property type="entry name" value="ATP_bind_3"/>
    <property type="match status" value="1"/>
</dbReference>
<evidence type="ECO:0000256" key="8">
    <source>
        <dbReference type="HAMAP-Rule" id="MF_01161"/>
    </source>
</evidence>
<dbReference type="GO" id="GO:0032267">
    <property type="term" value="F:tRNA(Ile)-lysidine synthase activity"/>
    <property type="evidence" value="ECO:0007669"/>
    <property type="project" value="UniProtKB-EC"/>
</dbReference>
<dbReference type="Gene3D" id="3.40.50.620">
    <property type="entry name" value="HUPs"/>
    <property type="match status" value="1"/>
</dbReference>
<gene>
    <name evidence="8 10" type="primary">tilS</name>
    <name evidence="10" type="ORF">ERS852385_00134</name>
</gene>
<feature type="binding site" evidence="8">
    <location>
        <begin position="29"/>
        <end position="34"/>
    </location>
    <ligand>
        <name>ATP</name>
        <dbReference type="ChEBI" id="CHEBI:30616"/>
    </ligand>
</feature>
<evidence type="ECO:0000256" key="3">
    <source>
        <dbReference type="ARBA" id="ARBA00022598"/>
    </source>
</evidence>
<dbReference type="InterPro" id="IPR012795">
    <property type="entry name" value="tRNA_Ile_lys_synt_N"/>
</dbReference>
<dbReference type="PANTHER" id="PTHR43033:SF1">
    <property type="entry name" value="TRNA(ILE)-LYSIDINE SYNTHASE-RELATED"/>
    <property type="match status" value="1"/>
</dbReference>
<keyword evidence="3 8" id="KW-0436">Ligase</keyword>
<evidence type="ECO:0000313" key="11">
    <source>
        <dbReference type="Proteomes" id="UP000095546"/>
    </source>
</evidence>
<comment type="catalytic activity">
    <reaction evidence="7 8">
        <text>cytidine(34) in tRNA(Ile2) + L-lysine + ATP = lysidine(34) in tRNA(Ile2) + AMP + diphosphate + H(+)</text>
        <dbReference type="Rhea" id="RHEA:43744"/>
        <dbReference type="Rhea" id="RHEA-COMP:10625"/>
        <dbReference type="Rhea" id="RHEA-COMP:10670"/>
        <dbReference type="ChEBI" id="CHEBI:15378"/>
        <dbReference type="ChEBI" id="CHEBI:30616"/>
        <dbReference type="ChEBI" id="CHEBI:32551"/>
        <dbReference type="ChEBI" id="CHEBI:33019"/>
        <dbReference type="ChEBI" id="CHEBI:82748"/>
        <dbReference type="ChEBI" id="CHEBI:83665"/>
        <dbReference type="ChEBI" id="CHEBI:456215"/>
        <dbReference type="EC" id="6.3.4.19"/>
    </reaction>
</comment>
<evidence type="ECO:0000256" key="5">
    <source>
        <dbReference type="ARBA" id="ARBA00022741"/>
    </source>
</evidence>
<dbReference type="GO" id="GO:0005737">
    <property type="term" value="C:cytoplasm"/>
    <property type="evidence" value="ECO:0007669"/>
    <property type="project" value="UniProtKB-SubCell"/>
</dbReference>
<keyword evidence="6 8" id="KW-0067">ATP-binding</keyword>
<dbReference type="InterPro" id="IPR014729">
    <property type="entry name" value="Rossmann-like_a/b/a_fold"/>
</dbReference>
<name>A0A173W9N8_9FIRM</name>
<dbReference type="GO" id="GO:0005524">
    <property type="term" value="F:ATP binding"/>
    <property type="evidence" value="ECO:0007669"/>
    <property type="project" value="UniProtKB-UniRule"/>
</dbReference>
<comment type="subcellular location">
    <subcellularLocation>
        <location evidence="1 8">Cytoplasm</location>
    </subcellularLocation>
</comment>
<comment type="domain">
    <text evidence="8">The N-terminal region contains the highly conserved SGGXDS motif, predicted to be a P-loop motif involved in ATP binding.</text>
</comment>
<comment type="similarity">
    <text evidence="8">Belongs to the tRNA(Ile)-lysidine synthase family.</text>
</comment>
<dbReference type="Proteomes" id="UP000095546">
    <property type="component" value="Unassembled WGS sequence"/>
</dbReference>
<dbReference type="Pfam" id="PF09179">
    <property type="entry name" value="TilS"/>
    <property type="match status" value="1"/>
</dbReference>
<dbReference type="HAMAP" id="MF_01161">
    <property type="entry name" value="tRNA_Ile_lys_synt"/>
    <property type="match status" value="1"/>
</dbReference>
<dbReference type="SMART" id="SM00977">
    <property type="entry name" value="TilS_C"/>
    <property type="match status" value="1"/>
</dbReference>
<keyword evidence="5 8" id="KW-0547">Nucleotide-binding</keyword>
<dbReference type="CDD" id="cd01992">
    <property type="entry name" value="TilS_N"/>
    <property type="match status" value="1"/>
</dbReference>
<keyword evidence="4 8" id="KW-0819">tRNA processing</keyword>
<evidence type="ECO:0000259" key="9">
    <source>
        <dbReference type="SMART" id="SM00977"/>
    </source>
</evidence>
<dbReference type="NCBIfam" id="TIGR02432">
    <property type="entry name" value="lysidine_TilS_N"/>
    <property type="match status" value="1"/>
</dbReference>
<evidence type="ECO:0000313" key="10">
    <source>
        <dbReference type="EMBL" id="CUN36144.1"/>
    </source>
</evidence>
<dbReference type="InterPro" id="IPR011063">
    <property type="entry name" value="TilS/TtcA_N"/>
</dbReference>
<dbReference type="InterPro" id="IPR015262">
    <property type="entry name" value="tRNA_Ile_lys_synt_subst-bd"/>
</dbReference>
<evidence type="ECO:0000256" key="4">
    <source>
        <dbReference type="ARBA" id="ARBA00022694"/>
    </source>
</evidence>
<evidence type="ECO:0000256" key="1">
    <source>
        <dbReference type="ARBA" id="ARBA00004496"/>
    </source>
</evidence>
<dbReference type="EC" id="6.3.4.19" evidence="8"/>
<sequence>MGFMIEEALRYARAQGLLHRGMHVLVACSGGPDSLALLDILLRLRGRLRLALTVAHFEHGIRGASSEGDASFVAAFCKERGVPCFIGHGDVPSAARAQGKSLELAARELRYAFFWQTMARVGADVLATAHHADDQAETVLMRILRGTGLDGLSAMKPREGKKIRPLLFARRAEILAYCGARGLEPRHDATNDFPDCTRNVLRLKVLPYLQQSCNPEVARALCQLAELARADCDYLEQQLDAIWPYLTREEEGQRKIVLASLRRQHPAMQRRALRRLYREAAGSGRDLSFIHVEELRQLAISERPTGKVLALSGGYRACFSYDRLFLRQSSEEVSETPADLAVRPEIPGVTEAGSLVIEAEFCRERPVPAGPGAFYLDADVLARGPLVFRYRRPGDFIELPAGRKKLKDVLIDDKVPREERSRLLLLANGQEILWIAGRRRTSHYPVNDRTKRILYFQIKEKRHTND</sequence>
<dbReference type="NCBIfam" id="TIGR02433">
    <property type="entry name" value="lysidine_TilS_C"/>
    <property type="match status" value="1"/>
</dbReference>
<dbReference type="EMBL" id="CYYU01000001">
    <property type="protein sequence ID" value="CUN36144.1"/>
    <property type="molecule type" value="Genomic_DNA"/>
</dbReference>
<evidence type="ECO:0000256" key="6">
    <source>
        <dbReference type="ARBA" id="ARBA00022840"/>
    </source>
</evidence>
<dbReference type="GO" id="GO:0006400">
    <property type="term" value="P:tRNA modification"/>
    <property type="evidence" value="ECO:0007669"/>
    <property type="project" value="UniProtKB-UniRule"/>
</dbReference>
<dbReference type="STRING" id="187979.ERS852385_00134"/>
<dbReference type="Pfam" id="PF11734">
    <property type="entry name" value="TilS_C"/>
    <property type="match status" value="1"/>
</dbReference>
<organism evidence="10 11">
    <name type="scientific">Mitsuokella jalaludinii</name>
    <dbReference type="NCBI Taxonomy" id="187979"/>
    <lineage>
        <taxon>Bacteria</taxon>
        <taxon>Bacillati</taxon>
        <taxon>Bacillota</taxon>
        <taxon>Negativicutes</taxon>
        <taxon>Selenomonadales</taxon>
        <taxon>Selenomonadaceae</taxon>
        <taxon>Mitsuokella</taxon>
    </lineage>
</organism>
<dbReference type="SUPFAM" id="SSF52402">
    <property type="entry name" value="Adenine nucleotide alpha hydrolases-like"/>
    <property type="match status" value="1"/>
</dbReference>
<proteinExistence type="inferred from homology"/>
<reference evidence="10 11" key="1">
    <citation type="submission" date="2015-09" db="EMBL/GenBank/DDBJ databases">
        <authorList>
            <consortium name="Pathogen Informatics"/>
        </authorList>
    </citation>
    <scope>NUCLEOTIDE SEQUENCE [LARGE SCALE GENOMIC DNA]</scope>
    <source>
        <strain evidence="10 11">2789STDY5608828</strain>
    </source>
</reference>
<keyword evidence="2 8" id="KW-0963">Cytoplasm</keyword>
<dbReference type="PANTHER" id="PTHR43033">
    <property type="entry name" value="TRNA(ILE)-LYSIDINE SYNTHASE-RELATED"/>
    <property type="match status" value="1"/>
</dbReference>
<dbReference type="InterPro" id="IPR012094">
    <property type="entry name" value="tRNA_Ile_lys_synt"/>
</dbReference>
<dbReference type="RefSeq" id="WP_055159966.1">
    <property type="nucleotide sequence ID" value="NZ_CABIWZ010000001.1"/>
</dbReference>
<feature type="domain" description="Lysidine-tRNA(Ile) synthetase C-terminal" evidence="9">
    <location>
        <begin position="386"/>
        <end position="456"/>
    </location>
</feature>